<evidence type="ECO:0000256" key="4">
    <source>
        <dbReference type="ARBA" id="ARBA00022840"/>
    </source>
</evidence>
<proteinExistence type="inferred from homology"/>
<evidence type="ECO:0000256" key="5">
    <source>
        <dbReference type="SAM" id="MobiDB-lite"/>
    </source>
</evidence>
<dbReference type="InterPro" id="IPR027417">
    <property type="entry name" value="P-loop_NTPase"/>
</dbReference>
<evidence type="ECO:0000313" key="8">
    <source>
        <dbReference type="Proteomes" id="UP000660265"/>
    </source>
</evidence>
<feature type="domain" description="ABC transporter" evidence="6">
    <location>
        <begin position="20"/>
        <end position="263"/>
    </location>
</feature>
<comment type="similarity">
    <text evidence="1">Belongs to the ABC transporter superfamily.</text>
</comment>
<dbReference type="PANTHER" id="PTHR43335">
    <property type="entry name" value="ABC TRANSPORTER, ATP-BINDING PROTEIN"/>
    <property type="match status" value="1"/>
</dbReference>
<dbReference type="PANTHER" id="PTHR43335:SF4">
    <property type="entry name" value="ABC TRANSPORTER, ATP-BINDING PROTEIN"/>
    <property type="match status" value="1"/>
</dbReference>
<comment type="caution">
    <text evidence="7">The sequence shown here is derived from an EMBL/GenBank/DDBJ whole genome shotgun (WGS) entry which is preliminary data.</text>
</comment>
<dbReference type="Gene3D" id="3.40.50.300">
    <property type="entry name" value="P-loop containing nucleotide triphosphate hydrolases"/>
    <property type="match status" value="1"/>
</dbReference>
<keyword evidence="3" id="KW-0547">Nucleotide-binding</keyword>
<evidence type="ECO:0000256" key="3">
    <source>
        <dbReference type="ARBA" id="ARBA00022741"/>
    </source>
</evidence>
<dbReference type="PROSITE" id="PS50893">
    <property type="entry name" value="ABC_TRANSPORTER_2"/>
    <property type="match status" value="1"/>
</dbReference>
<evidence type="ECO:0000256" key="1">
    <source>
        <dbReference type="ARBA" id="ARBA00005417"/>
    </source>
</evidence>
<organism evidence="7 8">
    <name type="scientific">Streptomyces camponoticapitis</name>
    <dbReference type="NCBI Taxonomy" id="1616125"/>
    <lineage>
        <taxon>Bacteria</taxon>
        <taxon>Bacillati</taxon>
        <taxon>Actinomycetota</taxon>
        <taxon>Actinomycetes</taxon>
        <taxon>Kitasatosporales</taxon>
        <taxon>Streptomycetaceae</taxon>
        <taxon>Streptomyces</taxon>
    </lineage>
</organism>
<evidence type="ECO:0000313" key="7">
    <source>
        <dbReference type="EMBL" id="GGK19378.1"/>
    </source>
</evidence>
<evidence type="ECO:0000256" key="2">
    <source>
        <dbReference type="ARBA" id="ARBA00022448"/>
    </source>
</evidence>
<keyword evidence="4 7" id="KW-0067">ATP-binding</keyword>
<dbReference type="Pfam" id="PF00005">
    <property type="entry name" value="ABC_tran"/>
    <property type="match status" value="1"/>
</dbReference>
<sequence length="348" mass="36014">MPAPGPTFPTRELPTVEAMIKANGLTKRYGGRTRRPGRTGRTGTPVGTGKTVVDDLTFTVEPGAVTGFLGPNGAGKSTTMRMIMGLDAPTAGHVTVGDRAYAAHPAPLHEVGGLLEARAVHPGRTAHHHLMALAHTHGIPGSRVEHVLGLTGLTDVAGNRVKGFSLGMGQRLGIAAALLGDPATVILDEPVNGLDPEGVLWIRNLLKSLAAEGRTVFVSSHLMSETALTADRLIIIGRGRLLAETTVADFVRDSGVTAMKVVSPGARTLASLLAGPGVEIAPGAASDELDVRGVDGAYIGRIAAAHAVPLYELTPRTASLEQAFMDLTRDEVEYQAGTTHDAPTGAAA</sequence>
<dbReference type="SMART" id="SM00382">
    <property type="entry name" value="AAA"/>
    <property type="match status" value="1"/>
</dbReference>
<gene>
    <name evidence="7" type="ORF">GCM10011583_59020</name>
</gene>
<name>A0ABQ2ET19_9ACTN</name>
<evidence type="ECO:0000259" key="6">
    <source>
        <dbReference type="PROSITE" id="PS50893"/>
    </source>
</evidence>
<feature type="compositionally biased region" description="Low complexity" evidence="5">
    <location>
        <begin position="39"/>
        <end position="50"/>
    </location>
</feature>
<reference evidence="8" key="1">
    <citation type="journal article" date="2019" name="Int. J. Syst. Evol. Microbiol.">
        <title>The Global Catalogue of Microorganisms (GCM) 10K type strain sequencing project: providing services to taxonomists for standard genome sequencing and annotation.</title>
        <authorList>
            <consortium name="The Broad Institute Genomics Platform"/>
            <consortium name="The Broad Institute Genome Sequencing Center for Infectious Disease"/>
            <person name="Wu L."/>
            <person name="Ma J."/>
        </authorList>
    </citation>
    <scope>NUCLEOTIDE SEQUENCE [LARGE SCALE GENOMIC DNA]</scope>
    <source>
        <strain evidence="8">CGMCC 4.7275</strain>
    </source>
</reference>
<feature type="region of interest" description="Disordered" evidence="5">
    <location>
        <begin position="28"/>
        <end position="50"/>
    </location>
</feature>
<protein>
    <submittedName>
        <fullName evidence="7">Multidrug ABC transporter ATP-binding protein</fullName>
    </submittedName>
</protein>
<dbReference type="Proteomes" id="UP000660265">
    <property type="component" value="Unassembled WGS sequence"/>
</dbReference>
<feature type="compositionally biased region" description="Basic residues" evidence="5">
    <location>
        <begin position="29"/>
        <end position="38"/>
    </location>
</feature>
<accession>A0ABQ2ET19</accession>
<keyword evidence="8" id="KW-1185">Reference proteome</keyword>
<dbReference type="GO" id="GO:0005524">
    <property type="term" value="F:ATP binding"/>
    <property type="evidence" value="ECO:0007669"/>
    <property type="project" value="UniProtKB-KW"/>
</dbReference>
<dbReference type="SUPFAM" id="SSF52540">
    <property type="entry name" value="P-loop containing nucleoside triphosphate hydrolases"/>
    <property type="match status" value="1"/>
</dbReference>
<dbReference type="InterPro" id="IPR003439">
    <property type="entry name" value="ABC_transporter-like_ATP-bd"/>
</dbReference>
<dbReference type="InterPro" id="IPR003593">
    <property type="entry name" value="AAA+_ATPase"/>
</dbReference>
<keyword evidence="2" id="KW-0813">Transport</keyword>
<dbReference type="EMBL" id="BMMV01000023">
    <property type="protein sequence ID" value="GGK19378.1"/>
    <property type="molecule type" value="Genomic_DNA"/>
</dbReference>